<dbReference type="OrthoDB" id="9794834at2"/>
<name>A0A1T4M1D6_9SPIR</name>
<gene>
    <name evidence="2" type="ORF">SAMN02745152_00717</name>
</gene>
<dbReference type="RefSeq" id="WP_078930470.1">
    <property type="nucleotide sequence ID" value="NZ_CAMCOW010000010.1"/>
</dbReference>
<evidence type="ECO:0000259" key="1">
    <source>
        <dbReference type="Pfam" id="PF06114"/>
    </source>
</evidence>
<reference evidence="2 3" key="1">
    <citation type="submission" date="2017-02" db="EMBL/GenBank/DDBJ databases">
        <authorList>
            <person name="Peterson S.W."/>
        </authorList>
    </citation>
    <scope>NUCLEOTIDE SEQUENCE [LARGE SCALE GENOMIC DNA]</scope>
    <source>
        <strain evidence="2 3">ATCC BAA-909</strain>
    </source>
</reference>
<dbReference type="Pfam" id="PF06114">
    <property type="entry name" value="Peptidase_M78"/>
    <property type="match status" value="1"/>
</dbReference>
<protein>
    <recommendedName>
        <fullName evidence="1">IrrE N-terminal-like domain-containing protein</fullName>
    </recommendedName>
</protein>
<organism evidence="2 3">
    <name type="scientific">Treponema berlinense</name>
    <dbReference type="NCBI Taxonomy" id="225004"/>
    <lineage>
        <taxon>Bacteria</taxon>
        <taxon>Pseudomonadati</taxon>
        <taxon>Spirochaetota</taxon>
        <taxon>Spirochaetia</taxon>
        <taxon>Spirochaetales</taxon>
        <taxon>Treponemataceae</taxon>
        <taxon>Treponema</taxon>
    </lineage>
</organism>
<dbReference type="Proteomes" id="UP000190395">
    <property type="component" value="Unassembled WGS sequence"/>
</dbReference>
<dbReference type="AlphaFoldDB" id="A0A1T4M1D6"/>
<keyword evidence="3" id="KW-1185">Reference proteome</keyword>
<proteinExistence type="predicted"/>
<evidence type="ECO:0000313" key="2">
    <source>
        <dbReference type="EMBL" id="SJZ60799.1"/>
    </source>
</evidence>
<feature type="domain" description="IrrE N-terminal-like" evidence="1">
    <location>
        <begin position="62"/>
        <end position="126"/>
    </location>
</feature>
<dbReference type="EMBL" id="FUXC01000003">
    <property type="protein sequence ID" value="SJZ60799.1"/>
    <property type="molecule type" value="Genomic_DNA"/>
</dbReference>
<dbReference type="STRING" id="225004.SAMN02745152_00717"/>
<dbReference type="GeneID" id="303366979"/>
<evidence type="ECO:0000313" key="3">
    <source>
        <dbReference type="Proteomes" id="UP000190395"/>
    </source>
</evidence>
<sequence length="196" mass="22739">MERAVQLLGSEYDEIEEEANCLFEDLGIKKYPADCFEVARLLGIELVKYSDSSDEDRKFMTSKYEEGFSTMTAKSRYAIYYNDSLPPCTVRFTIWYEIAHIQLGHLYENQGKSAARMKAECNRFATYAQAAMPFVIKLSPCCPDELMQEFGLGWTCANYVFDSYMRIRQYPNIVRRILSNRILDLFSPEQVLEEAV</sequence>
<dbReference type="InterPro" id="IPR010359">
    <property type="entry name" value="IrrE_HExxH"/>
</dbReference>
<dbReference type="Gene3D" id="1.10.10.2910">
    <property type="match status" value="1"/>
</dbReference>
<accession>A0A1T4M1D6</accession>